<evidence type="ECO:0000256" key="1">
    <source>
        <dbReference type="ARBA" id="ARBA00017693"/>
    </source>
</evidence>
<dbReference type="PANTHER" id="PTHR14289">
    <property type="entry name" value="F-BOX ONLY PROTEIN 3"/>
    <property type="match status" value="1"/>
</dbReference>
<protein>
    <recommendedName>
        <fullName evidence="1 2">Protein ApaG</fullName>
    </recommendedName>
</protein>
<proteinExistence type="inferred from homology"/>
<evidence type="ECO:0000256" key="2">
    <source>
        <dbReference type="HAMAP-Rule" id="MF_00791"/>
    </source>
</evidence>
<dbReference type="RefSeq" id="WP_036312518.1">
    <property type="nucleotide sequence ID" value="NZ_JRQD01000002.1"/>
</dbReference>
<reference evidence="4 5" key="1">
    <citation type="submission" date="2014-09" db="EMBL/GenBank/DDBJ databases">
        <authorList>
            <person name="Grob C."/>
            <person name="Taubert M."/>
            <person name="Howat A.M."/>
            <person name="Burns O.J."/>
            <person name="Dixon J.L."/>
            <person name="Chen Y."/>
            <person name="Murrell J.C."/>
        </authorList>
    </citation>
    <scope>NUCLEOTIDE SEQUENCE [LARGE SCALE GENOMIC DNA]</scope>
    <source>
        <strain evidence="4">L4</strain>
    </source>
</reference>
<dbReference type="InterPro" id="IPR036767">
    <property type="entry name" value="ApaG_sf"/>
</dbReference>
<dbReference type="PANTHER" id="PTHR14289:SF16">
    <property type="entry name" value="POLYMERASE DELTA-INTERACTING PROTEIN 2"/>
    <property type="match status" value="1"/>
</dbReference>
<dbReference type="InterPro" id="IPR007474">
    <property type="entry name" value="ApaG_domain"/>
</dbReference>
<dbReference type="STRING" id="392484.LP43_0929"/>
<dbReference type="Proteomes" id="UP000029999">
    <property type="component" value="Unassembled WGS sequence"/>
</dbReference>
<sequence length="126" mass="14163">MTEFNTNILVDVETTYLDQESDPEKARYLFAYTITIKNQSQEAARLLSRYWKITGGDGHEQEVEGDGVVGLHPYLAPEQEFTYTSAAMLDTPVGMMQGHYKMVGDNGNKFDVDIPAFTLAVPRTLH</sequence>
<accession>A0A0A0BJQ1</accession>
<dbReference type="PROSITE" id="PS51087">
    <property type="entry name" value="APAG"/>
    <property type="match status" value="1"/>
</dbReference>
<dbReference type="EMBL" id="JRQD01000002">
    <property type="protein sequence ID" value="KGM07319.1"/>
    <property type="molecule type" value="Genomic_DNA"/>
</dbReference>
<name>A0A0A0BJQ1_9GAMM</name>
<evidence type="ECO:0000313" key="4">
    <source>
        <dbReference type="EMBL" id="KGM07319.1"/>
    </source>
</evidence>
<gene>
    <name evidence="2" type="primary">apaG</name>
    <name evidence="4" type="ORF">LP43_0929</name>
</gene>
<dbReference type="InterPro" id="IPR023065">
    <property type="entry name" value="Uncharacterised_ApaG"/>
</dbReference>
<dbReference type="SUPFAM" id="SSF110069">
    <property type="entry name" value="ApaG-like"/>
    <property type="match status" value="1"/>
</dbReference>
<comment type="caution">
    <text evidence="4">The sequence shown here is derived from an EMBL/GenBank/DDBJ whole genome shotgun (WGS) entry which is preliminary data.</text>
</comment>
<dbReference type="GO" id="GO:0070987">
    <property type="term" value="P:error-free translesion synthesis"/>
    <property type="evidence" value="ECO:0007669"/>
    <property type="project" value="TreeGrafter"/>
</dbReference>
<dbReference type="Pfam" id="PF04379">
    <property type="entry name" value="DUF525"/>
    <property type="match status" value="1"/>
</dbReference>
<evidence type="ECO:0000313" key="5">
    <source>
        <dbReference type="Proteomes" id="UP000029999"/>
    </source>
</evidence>
<dbReference type="Gene3D" id="2.60.40.1470">
    <property type="entry name" value="ApaG domain"/>
    <property type="match status" value="1"/>
</dbReference>
<organism evidence="4 5">
    <name type="scientific">Methylophaga thiooxydans</name>
    <dbReference type="NCBI Taxonomy" id="392484"/>
    <lineage>
        <taxon>Bacteria</taxon>
        <taxon>Pseudomonadati</taxon>
        <taxon>Pseudomonadota</taxon>
        <taxon>Gammaproteobacteria</taxon>
        <taxon>Thiotrichales</taxon>
        <taxon>Piscirickettsiaceae</taxon>
        <taxon>Methylophaga</taxon>
    </lineage>
</organism>
<evidence type="ECO:0000259" key="3">
    <source>
        <dbReference type="PROSITE" id="PS51087"/>
    </source>
</evidence>
<dbReference type="AlphaFoldDB" id="A0A0A0BJQ1"/>
<feature type="domain" description="ApaG" evidence="3">
    <location>
        <begin position="2"/>
        <end position="126"/>
    </location>
</feature>
<dbReference type="HAMAP" id="MF_00791">
    <property type="entry name" value="ApaG"/>
    <property type="match status" value="1"/>
</dbReference>
<dbReference type="NCBIfam" id="NF003967">
    <property type="entry name" value="PRK05461.1"/>
    <property type="match status" value="1"/>
</dbReference>